<dbReference type="Pfam" id="PF03108">
    <property type="entry name" value="DBD_Tnp_Mut"/>
    <property type="match status" value="1"/>
</dbReference>
<dbReference type="InterPro" id="IPR004332">
    <property type="entry name" value="Transposase_MuDR"/>
</dbReference>
<accession>A0A1R3GVH9</accession>
<dbReference type="OrthoDB" id="1746950at2759"/>
<dbReference type="EMBL" id="AWUE01021475">
    <property type="protein sequence ID" value="OMO62092.1"/>
    <property type="molecule type" value="Genomic_DNA"/>
</dbReference>
<comment type="caution">
    <text evidence="3">The sequence shown here is derived from an EMBL/GenBank/DDBJ whole genome shotgun (WGS) entry which is preliminary data.</text>
</comment>
<organism evidence="3 4">
    <name type="scientific">Corchorus olitorius</name>
    <dbReference type="NCBI Taxonomy" id="93759"/>
    <lineage>
        <taxon>Eukaryota</taxon>
        <taxon>Viridiplantae</taxon>
        <taxon>Streptophyta</taxon>
        <taxon>Embryophyta</taxon>
        <taxon>Tracheophyta</taxon>
        <taxon>Spermatophyta</taxon>
        <taxon>Magnoliopsida</taxon>
        <taxon>eudicotyledons</taxon>
        <taxon>Gunneridae</taxon>
        <taxon>Pentapetalae</taxon>
        <taxon>rosids</taxon>
        <taxon>malvids</taxon>
        <taxon>Malvales</taxon>
        <taxon>Malvaceae</taxon>
        <taxon>Grewioideae</taxon>
        <taxon>Apeibeae</taxon>
        <taxon>Corchorus</taxon>
    </lineage>
</organism>
<proteinExistence type="predicted"/>
<evidence type="ECO:0000313" key="4">
    <source>
        <dbReference type="Proteomes" id="UP000187203"/>
    </source>
</evidence>
<evidence type="ECO:0000256" key="1">
    <source>
        <dbReference type="SAM" id="MobiDB-lite"/>
    </source>
</evidence>
<sequence length="172" mass="19659">MLDEFERSGFSLPSFRPIDAAEYVSGLENEAGPSNNFNPEEPYYATDELGDFDSDDDVTRNPSRFPVYNPNNEIPHIEVEMLFTNSDQFKHAISLESILKKKGIYWVKNSKERVRSKCSDPECPWEIYASFQKSIQSFQLVSERYGLDVELSMVKRAKSDVVSVDAMPQGHC</sequence>
<feature type="region of interest" description="Disordered" evidence="1">
    <location>
        <begin position="27"/>
        <end position="56"/>
    </location>
</feature>
<dbReference type="Proteomes" id="UP000187203">
    <property type="component" value="Unassembled WGS sequence"/>
</dbReference>
<evidence type="ECO:0000259" key="2">
    <source>
        <dbReference type="Pfam" id="PF03108"/>
    </source>
</evidence>
<name>A0A1R3GVH9_9ROSI</name>
<reference evidence="4" key="1">
    <citation type="submission" date="2013-09" db="EMBL/GenBank/DDBJ databases">
        <title>Corchorus olitorius genome sequencing.</title>
        <authorList>
            <person name="Alam M."/>
            <person name="Haque M.S."/>
            <person name="Islam M.S."/>
            <person name="Emdad E.M."/>
            <person name="Islam M.M."/>
            <person name="Ahmed B."/>
            <person name="Halim A."/>
            <person name="Hossen Q.M.M."/>
            <person name="Hossain M.Z."/>
            <person name="Ahmed R."/>
            <person name="Khan M.M."/>
            <person name="Islam R."/>
            <person name="Rashid M.M."/>
            <person name="Khan S.A."/>
            <person name="Rahman M.S."/>
            <person name="Alam M."/>
            <person name="Yahiya A.S."/>
            <person name="Khan M.S."/>
            <person name="Azam M.S."/>
            <person name="Haque T."/>
            <person name="Lashkar M.Z.H."/>
            <person name="Akhand A.I."/>
            <person name="Morshed G."/>
            <person name="Roy S."/>
            <person name="Uddin K.S."/>
            <person name="Rabeya T."/>
            <person name="Hossain A.S."/>
            <person name="Chowdhury A."/>
            <person name="Snigdha A.R."/>
            <person name="Mortoza M.S."/>
            <person name="Matin S.A."/>
            <person name="Hoque S.M.E."/>
            <person name="Islam M.K."/>
            <person name="Roy D.K."/>
            <person name="Haider R."/>
            <person name="Moosa M.M."/>
            <person name="Elias S.M."/>
            <person name="Hasan A.M."/>
            <person name="Jahan S."/>
            <person name="Shafiuddin M."/>
            <person name="Mahmood N."/>
            <person name="Shommy N.S."/>
        </authorList>
    </citation>
    <scope>NUCLEOTIDE SEQUENCE [LARGE SCALE GENOMIC DNA]</scope>
    <source>
        <strain evidence="4">cv. O-4</strain>
    </source>
</reference>
<feature type="domain" description="Transposase MuDR plant" evidence="2">
    <location>
        <begin position="82"/>
        <end position="139"/>
    </location>
</feature>
<dbReference type="AlphaFoldDB" id="A0A1R3GVH9"/>
<protein>
    <submittedName>
        <fullName evidence="3">Transposase, MuDR, plant</fullName>
    </submittedName>
</protein>
<keyword evidence="4" id="KW-1185">Reference proteome</keyword>
<gene>
    <name evidence="3" type="ORF">COLO4_33222</name>
</gene>
<evidence type="ECO:0000313" key="3">
    <source>
        <dbReference type="EMBL" id="OMO62092.1"/>
    </source>
</evidence>